<dbReference type="Proteomes" id="UP000663879">
    <property type="component" value="Unassembled WGS sequence"/>
</dbReference>
<evidence type="ECO:0000313" key="3">
    <source>
        <dbReference type="Proteomes" id="UP000663879"/>
    </source>
</evidence>
<keyword evidence="1" id="KW-1133">Transmembrane helix</keyword>
<evidence type="ECO:0000256" key="1">
    <source>
        <dbReference type="SAM" id="Phobius"/>
    </source>
</evidence>
<dbReference type="AlphaFoldDB" id="A0A813PGV7"/>
<name>A0A813PGV7_9BILA</name>
<organism evidence="2 3">
    <name type="scientific">Brachionus calyciflorus</name>
    <dbReference type="NCBI Taxonomy" id="104777"/>
    <lineage>
        <taxon>Eukaryota</taxon>
        <taxon>Metazoa</taxon>
        <taxon>Spiralia</taxon>
        <taxon>Gnathifera</taxon>
        <taxon>Rotifera</taxon>
        <taxon>Eurotatoria</taxon>
        <taxon>Monogononta</taxon>
        <taxon>Pseudotrocha</taxon>
        <taxon>Ploima</taxon>
        <taxon>Brachionidae</taxon>
        <taxon>Brachionus</taxon>
    </lineage>
</organism>
<accession>A0A813PGV7</accession>
<reference evidence="2" key="1">
    <citation type="submission" date="2021-02" db="EMBL/GenBank/DDBJ databases">
        <authorList>
            <person name="Nowell W R."/>
        </authorList>
    </citation>
    <scope>NUCLEOTIDE SEQUENCE</scope>
    <source>
        <strain evidence="2">Ploen Becks lab</strain>
    </source>
</reference>
<dbReference type="OrthoDB" id="413313at2759"/>
<sequence length="626" mass="72851">MKTKFDLKTILIFKKNVNSNLKLSILVLLGFIILTLVFCLFLTFSLGHKTDELKIIGRNSNLSKLSEFNNLGCVSSYDNDLDTLLNGYQSPKKFVKCNEDPIEFSINGSIVFKEKFNIEICLHANVIFNAHSGYNISDYQEIKPGVFLDDRYEFYHFKCRTRFWEYYSFLARVLKKTEEDPMDLKLNVFMIVLSSLSQERWISELPRSTEFFIKRMKGKVLKQFNSIDDRPFKSFVPLTTSYLYDEIIKDPNYFKKDFPFIWKEFSKGLGFRTLFAEDMLENDISSSNIGLKRSPTSHYFRPFLNSIKRLTNNKLCVGSLGLGKIMLDYGTSFMKANRNTGFFGLLYLTGYSYESSNVNLLDDELYDFLHSFRHDKLLKDRTVFILVSEQGASNQKHVSDSLKERNPFAAIYLPKLFKQKYTYEYLNFLDNINKLTTPMDIHRTLIDIVSLEQMAKLSPKNDLRSLSLFGKIPSSRSCYDAGIDQKFCGCLSKESPHNNSTFIFIAQEFIQFLNREIEKIPNSACLKHEFKRILDVLVFDDVDQSSLSPSSAAIKSKNKKKYYFKIETSHKIIYEFTTVDKENTSSDKQDFDFDLNSVNRLTETSSHNKCIEQIHQNYINICICEF</sequence>
<dbReference type="EMBL" id="CAJNOC010000378">
    <property type="protein sequence ID" value="CAF0752733.1"/>
    <property type="molecule type" value="Genomic_DNA"/>
</dbReference>
<proteinExistence type="predicted"/>
<dbReference type="PANTHER" id="PTHR10974:SF1">
    <property type="entry name" value="FI08016P-RELATED"/>
    <property type="match status" value="1"/>
</dbReference>
<dbReference type="GO" id="GO:0005615">
    <property type="term" value="C:extracellular space"/>
    <property type="evidence" value="ECO:0007669"/>
    <property type="project" value="TreeGrafter"/>
</dbReference>
<keyword evidence="3" id="KW-1185">Reference proteome</keyword>
<keyword evidence="1" id="KW-0812">Transmembrane</keyword>
<keyword evidence="1" id="KW-0472">Membrane</keyword>
<protein>
    <submittedName>
        <fullName evidence="2">Uncharacterized protein</fullName>
    </submittedName>
</protein>
<dbReference type="Pfam" id="PF02995">
    <property type="entry name" value="DUF229"/>
    <property type="match status" value="1"/>
</dbReference>
<comment type="caution">
    <text evidence="2">The sequence shown here is derived from an EMBL/GenBank/DDBJ whole genome shotgun (WGS) entry which is preliminary data.</text>
</comment>
<dbReference type="PANTHER" id="PTHR10974">
    <property type="entry name" value="FI08016P-RELATED"/>
    <property type="match status" value="1"/>
</dbReference>
<evidence type="ECO:0000313" key="2">
    <source>
        <dbReference type="EMBL" id="CAF0752733.1"/>
    </source>
</evidence>
<dbReference type="InterPro" id="IPR004245">
    <property type="entry name" value="DUF229"/>
</dbReference>
<feature type="transmembrane region" description="Helical" evidence="1">
    <location>
        <begin position="21"/>
        <end position="44"/>
    </location>
</feature>
<gene>
    <name evidence="2" type="ORF">OXX778_LOCUS4005</name>
</gene>